<reference evidence="2" key="1">
    <citation type="submission" date="2023-03" db="EMBL/GenBank/DDBJ databases">
        <title>Chromosome-scale reference genome and RAD-based genetic map of yellow starthistle (Centaurea solstitialis) reveal putative structural variation and QTLs associated with invader traits.</title>
        <authorList>
            <person name="Reatini B."/>
            <person name="Cang F.A."/>
            <person name="Jiang Q."/>
            <person name="Mckibben M.T.W."/>
            <person name="Barker M.S."/>
            <person name="Rieseberg L.H."/>
            <person name="Dlugosch K.M."/>
        </authorList>
    </citation>
    <scope>NUCLEOTIDE SEQUENCE</scope>
    <source>
        <strain evidence="2">CAN-66</strain>
        <tissue evidence="2">Leaf</tissue>
    </source>
</reference>
<dbReference type="AlphaFoldDB" id="A0AA38WJQ9"/>
<dbReference type="PANTHER" id="PTHR33264">
    <property type="entry name" value="EXPRESSED PROTEIN"/>
    <property type="match status" value="1"/>
</dbReference>
<sequence length="153" mass="17718">MTKPRLVLRRSPEERRQYRQQHRSITHKHVGEVVGGTTAEMAAVCCCFPCSVVDLMILTMYKVPTGLYRNVMRRRHQQQQPSLTMKRSDSVSSMESIEDTQLAMHPAVIAAMERFMRPPEVDKDFMELENEMWAKFHDGGFWRSPSGRFVGLS</sequence>
<feature type="region of interest" description="Disordered" evidence="1">
    <location>
        <begin position="1"/>
        <end position="23"/>
    </location>
</feature>
<organism evidence="2 3">
    <name type="scientific">Centaurea solstitialis</name>
    <name type="common">yellow star-thistle</name>
    <dbReference type="NCBI Taxonomy" id="347529"/>
    <lineage>
        <taxon>Eukaryota</taxon>
        <taxon>Viridiplantae</taxon>
        <taxon>Streptophyta</taxon>
        <taxon>Embryophyta</taxon>
        <taxon>Tracheophyta</taxon>
        <taxon>Spermatophyta</taxon>
        <taxon>Magnoliopsida</taxon>
        <taxon>eudicotyledons</taxon>
        <taxon>Gunneridae</taxon>
        <taxon>Pentapetalae</taxon>
        <taxon>asterids</taxon>
        <taxon>campanulids</taxon>
        <taxon>Asterales</taxon>
        <taxon>Asteraceae</taxon>
        <taxon>Carduoideae</taxon>
        <taxon>Cardueae</taxon>
        <taxon>Centaureinae</taxon>
        <taxon>Centaurea</taxon>
    </lineage>
</organism>
<dbReference type="Proteomes" id="UP001172457">
    <property type="component" value="Chromosome 3"/>
</dbReference>
<evidence type="ECO:0000313" key="2">
    <source>
        <dbReference type="EMBL" id="KAJ9554855.1"/>
    </source>
</evidence>
<keyword evidence="3" id="KW-1185">Reference proteome</keyword>
<evidence type="ECO:0000256" key="1">
    <source>
        <dbReference type="SAM" id="MobiDB-lite"/>
    </source>
</evidence>
<comment type="caution">
    <text evidence="2">The sequence shown here is derived from an EMBL/GenBank/DDBJ whole genome shotgun (WGS) entry which is preliminary data.</text>
</comment>
<proteinExistence type="predicted"/>
<dbReference type="PANTHER" id="PTHR33264:SF8">
    <property type="entry name" value="EXPRESSED PROTEIN"/>
    <property type="match status" value="1"/>
</dbReference>
<name>A0AA38WJQ9_9ASTR</name>
<accession>A0AA38WJQ9</accession>
<evidence type="ECO:0000313" key="3">
    <source>
        <dbReference type="Proteomes" id="UP001172457"/>
    </source>
</evidence>
<gene>
    <name evidence="2" type="ORF">OSB04_009469</name>
</gene>
<dbReference type="EMBL" id="JARYMX010000003">
    <property type="protein sequence ID" value="KAJ9554855.1"/>
    <property type="molecule type" value="Genomic_DNA"/>
</dbReference>
<protein>
    <submittedName>
        <fullName evidence="2">Uncharacterized protein</fullName>
    </submittedName>
</protein>